<name>A0A6J5MRA9_9CAUD</name>
<proteinExistence type="predicted"/>
<organism evidence="2">
    <name type="scientific">uncultured Caudovirales phage</name>
    <dbReference type="NCBI Taxonomy" id="2100421"/>
    <lineage>
        <taxon>Viruses</taxon>
        <taxon>Duplodnaviria</taxon>
        <taxon>Heunggongvirae</taxon>
        <taxon>Uroviricota</taxon>
        <taxon>Caudoviricetes</taxon>
        <taxon>Peduoviridae</taxon>
        <taxon>Maltschvirus</taxon>
        <taxon>Maltschvirus maltsch</taxon>
    </lineage>
</organism>
<protein>
    <submittedName>
        <fullName evidence="2">Uncharacterized protein</fullName>
    </submittedName>
</protein>
<feature type="region of interest" description="Disordered" evidence="1">
    <location>
        <begin position="1"/>
        <end position="31"/>
    </location>
</feature>
<dbReference type="EMBL" id="LR796510">
    <property type="protein sequence ID" value="CAB4149248.1"/>
    <property type="molecule type" value="Genomic_DNA"/>
</dbReference>
<dbReference type="EMBL" id="LR797158">
    <property type="protein sequence ID" value="CAB4189557.1"/>
    <property type="molecule type" value="Genomic_DNA"/>
</dbReference>
<feature type="compositionally biased region" description="Basic and acidic residues" evidence="1">
    <location>
        <begin position="1"/>
        <end position="11"/>
    </location>
</feature>
<reference evidence="2" key="1">
    <citation type="submission" date="2020-04" db="EMBL/GenBank/DDBJ databases">
        <authorList>
            <person name="Chiriac C."/>
            <person name="Salcher M."/>
            <person name="Ghai R."/>
            <person name="Kavagutti S V."/>
        </authorList>
    </citation>
    <scope>NUCLEOTIDE SEQUENCE</scope>
</reference>
<gene>
    <name evidence="3" type="ORF">UFOVP1191_4</name>
    <name evidence="4" type="ORF">UFOVP1252_55</name>
    <name evidence="2" type="ORF">UFOVP529_66</name>
</gene>
<evidence type="ECO:0000313" key="2">
    <source>
        <dbReference type="EMBL" id="CAB4149248.1"/>
    </source>
</evidence>
<evidence type="ECO:0000313" key="3">
    <source>
        <dbReference type="EMBL" id="CAB4189557.1"/>
    </source>
</evidence>
<evidence type="ECO:0000313" key="4">
    <source>
        <dbReference type="EMBL" id="CAB4194427.1"/>
    </source>
</evidence>
<dbReference type="EMBL" id="LR797211">
    <property type="protein sequence ID" value="CAB4194427.1"/>
    <property type="molecule type" value="Genomic_DNA"/>
</dbReference>
<accession>A0A6J5MRA9</accession>
<sequence>MAYKDTWEKGKPAPRCPNNPKHGLRPDPRGGHVCDSCVEELAGTRSRDATRWAFADLPLDAGADTE</sequence>
<evidence type="ECO:0000256" key="1">
    <source>
        <dbReference type="SAM" id="MobiDB-lite"/>
    </source>
</evidence>